<dbReference type="Gene3D" id="1.10.10.2220">
    <property type="match status" value="1"/>
</dbReference>
<gene>
    <name evidence="6" type="ORF">Fokcrypt_00213</name>
</gene>
<proteinExistence type="predicted"/>
<feature type="domain" description="ATP-dependent RecD2 DNA helicase-like helix-hairpin-helix" evidence="4">
    <location>
        <begin position="75"/>
        <end position="161"/>
    </location>
</feature>
<evidence type="ECO:0000259" key="5">
    <source>
        <dbReference type="Pfam" id="PF18335"/>
    </source>
</evidence>
<keyword evidence="1" id="KW-0547">Nucleotide-binding</keyword>
<dbReference type="Pfam" id="PF18335">
    <property type="entry name" value="SH3_13"/>
    <property type="match status" value="1"/>
</dbReference>
<keyword evidence="7" id="KW-1185">Reference proteome</keyword>
<dbReference type="NCBIfam" id="TIGR01448">
    <property type="entry name" value="recD_rel"/>
    <property type="match status" value="1"/>
</dbReference>
<dbReference type="EMBL" id="CP110343">
    <property type="protein sequence ID" value="WPX97700.1"/>
    <property type="molecule type" value="Genomic_DNA"/>
</dbReference>
<dbReference type="InterPro" id="IPR027785">
    <property type="entry name" value="UvrD-like_helicase_C"/>
</dbReference>
<dbReference type="Gene3D" id="2.30.30.940">
    <property type="match status" value="1"/>
</dbReference>
<protein>
    <submittedName>
        <fullName evidence="6">ATP-dependent RecD-like DNA helicase</fullName>
    </submittedName>
</protein>
<dbReference type="Gene3D" id="3.40.50.300">
    <property type="entry name" value="P-loop containing nucleotide triphosphate hydrolases"/>
    <property type="match status" value="2"/>
</dbReference>
<dbReference type="Pfam" id="PF13538">
    <property type="entry name" value="UvrD_C_2"/>
    <property type="match status" value="1"/>
</dbReference>
<dbReference type="InterPro" id="IPR027417">
    <property type="entry name" value="P-loop_NTPase"/>
</dbReference>
<evidence type="ECO:0000256" key="1">
    <source>
        <dbReference type="ARBA" id="ARBA00022741"/>
    </source>
</evidence>
<name>A0ABZ0UUE9_9RICK</name>
<feature type="domain" description="UvrD-like helicase C-terminal" evidence="3">
    <location>
        <begin position="618"/>
        <end position="660"/>
    </location>
</feature>
<dbReference type="RefSeq" id="WP_323722351.1">
    <property type="nucleotide sequence ID" value="NZ_CP110343.1"/>
</dbReference>
<dbReference type="PANTHER" id="PTHR43788:SF6">
    <property type="entry name" value="DNA HELICASE B"/>
    <property type="match status" value="1"/>
</dbReference>
<dbReference type="InterPro" id="IPR050534">
    <property type="entry name" value="Coronavir_polyprotein_1ab"/>
</dbReference>
<dbReference type="InterPro" id="IPR029493">
    <property type="entry name" value="RecD2-like_HHH"/>
</dbReference>
<dbReference type="PANTHER" id="PTHR43788">
    <property type="entry name" value="DNA2/NAM7 HELICASE FAMILY MEMBER"/>
    <property type="match status" value="1"/>
</dbReference>
<dbReference type="InterPro" id="IPR006345">
    <property type="entry name" value="RecD2"/>
</dbReference>
<dbReference type="Pfam" id="PF14490">
    <property type="entry name" value="HHH_RecD2"/>
    <property type="match status" value="1"/>
</dbReference>
<keyword evidence="2" id="KW-0067">ATP-binding</keyword>
<evidence type="ECO:0000313" key="6">
    <source>
        <dbReference type="EMBL" id="WPX97700.1"/>
    </source>
</evidence>
<accession>A0ABZ0UUE9</accession>
<dbReference type="Pfam" id="PF13245">
    <property type="entry name" value="AAA_19"/>
    <property type="match status" value="1"/>
</dbReference>
<evidence type="ECO:0000256" key="2">
    <source>
        <dbReference type="ARBA" id="ARBA00022840"/>
    </source>
</evidence>
<dbReference type="InterPro" id="IPR041451">
    <property type="entry name" value="RecD2_SH13"/>
</dbReference>
<dbReference type="CDD" id="cd18809">
    <property type="entry name" value="SF1_C_RecD"/>
    <property type="match status" value="1"/>
</dbReference>
<feature type="domain" description="ATP-dependent RecD2 DNA helicase SH3" evidence="5">
    <location>
        <begin position="539"/>
        <end position="600"/>
    </location>
</feature>
<evidence type="ECO:0000259" key="3">
    <source>
        <dbReference type="Pfam" id="PF13538"/>
    </source>
</evidence>
<sequence length="701" mass="79331">MFSIPRREIKSDSSVKIYLCSGILKSVGTQIGQKIYEIFSEESLKIIEFNYEKLTVVPRISLSKAKIIHDCFMENKHEYERVVFFHRYGIPPYIGSKIIQRYGANCEKVISENPYRLAREIKGVGFLSADKIAGNFGIAKNSKERIMAGIIHTISEFGLEGSSGVNVNTLVNKSTATLDVSSEEVLSALMTLLKEKQLFLFEYSFYSSGKKIEDEAEFKRHLYDTGNDVQSIIMLPVYYHMENGIARRLVQIARSNVKNRMQSLDVEEGLDFISKAFNVQLSDGQKDAFKNIFEHRLSIVTGGPGTGKTQLIFSVIKAAKQQVSDIKIKLVAPTGKAAKRITESSGENATTIHRLLEFDPLVGAFKYNEEKQLRCDLIIVDESSMVDIRLMYALLKAVSPDTTVVFVGDVEQLPSVGAGQVLNDMITSNVIKVAYLEKIFRQVEHSKIVQYAHMIKNGTVPSFQAGTAVCQGGDVVFFEEEFPENIPNTVVNLIQGNMLRLLFKLEDSDEMRKQNFRYIIDNVQVISPMQKGEAGVRALNVVMQEKLNRTQEYVKGLNYTYKVGDKVMQIENNYNKKVFNGEIGVVEEIDAQQKEVRVLFEERGKVTYKRAELEQLSLAYAITIHKSQGSEYRAAIIPVMMQHHVMLERRLIYTALTRVKDIAIFVGQKRAFAIGVKRADAAKRYTALRYILQSFDDRKSC</sequence>
<reference evidence="6" key="1">
    <citation type="submission" date="2022-10" db="EMBL/GenBank/DDBJ databases">
        <title>Host association and intracellularity evolved multiple times independently in the Rickettsiales.</title>
        <authorList>
            <person name="Castelli M."/>
            <person name="Nardi T."/>
            <person name="Gammuto L."/>
            <person name="Bellinzona G."/>
            <person name="Sabaneyeva E."/>
            <person name="Potekhin A."/>
            <person name="Serra V."/>
            <person name="Petroni G."/>
            <person name="Sassera D."/>
        </authorList>
    </citation>
    <scope>NUCLEOTIDE SEQUENCE [LARGE SCALE GENOMIC DNA]</scope>
    <source>
        <strain evidence="6">US_Bl 11III1</strain>
    </source>
</reference>
<organism evidence="6 7">
    <name type="scientific">Candidatus Fokinia crypta</name>
    <dbReference type="NCBI Taxonomy" id="1920990"/>
    <lineage>
        <taxon>Bacteria</taxon>
        <taxon>Pseudomonadati</taxon>
        <taxon>Pseudomonadota</taxon>
        <taxon>Alphaproteobacteria</taxon>
        <taxon>Rickettsiales</taxon>
        <taxon>Candidatus Midichloriaceae</taxon>
        <taxon>Candidatus Fokinia</taxon>
    </lineage>
</organism>
<dbReference type="Proteomes" id="UP001325140">
    <property type="component" value="Chromosome"/>
</dbReference>
<dbReference type="SUPFAM" id="SSF52540">
    <property type="entry name" value="P-loop containing nucleoside triphosphate hydrolases"/>
    <property type="match status" value="2"/>
</dbReference>
<dbReference type="CDD" id="cd17933">
    <property type="entry name" value="DEXSc_RecD-like"/>
    <property type="match status" value="1"/>
</dbReference>
<evidence type="ECO:0000313" key="7">
    <source>
        <dbReference type="Proteomes" id="UP001325140"/>
    </source>
</evidence>
<evidence type="ECO:0000259" key="4">
    <source>
        <dbReference type="Pfam" id="PF14490"/>
    </source>
</evidence>